<gene>
    <name evidence="1" type="ORF">IHE45_16G003200</name>
</gene>
<reference evidence="2" key="1">
    <citation type="journal article" date="2022" name="Nat. Commun.">
        <title>Chromosome evolution and the genetic basis of agronomically important traits in greater yam.</title>
        <authorList>
            <person name="Bredeson J.V."/>
            <person name="Lyons J.B."/>
            <person name="Oniyinde I.O."/>
            <person name="Okereke N.R."/>
            <person name="Kolade O."/>
            <person name="Nnabue I."/>
            <person name="Nwadili C.O."/>
            <person name="Hribova E."/>
            <person name="Parker M."/>
            <person name="Nwogha J."/>
            <person name="Shu S."/>
            <person name="Carlson J."/>
            <person name="Kariba R."/>
            <person name="Muthemba S."/>
            <person name="Knop K."/>
            <person name="Barton G.J."/>
            <person name="Sherwood A.V."/>
            <person name="Lopez-Montes A."/>
            <person name="Asiedu R."/>
            <person name="Jamnadass R."/>
            <person name="Muchugi A."/>
            <person name="Goodstein D."/>
            <person name="Egesi C.N."/>
            <person name="Featherston J."/>
            <person name="Asfaw A."/>
            <person name="Simpson G.G."/>
            <person name="Dolezel J."/>
            <person name="Hendre P.S."/>
            <person name="Van Deynze A."/>
            <person name="Kumar P.L."/>
            <person name="Obidiegwu J.E."/>
            <person name="Bhattacharjee R."/>
            <person name="Rokhsar D.S."/>
        </authorList>
    </citation>
    <scope>NUCLEOTIDE SEQUENCE [LARGE SCALE GENOMIC DNA]</scope>
    <source>
        <strain evidence="2">cv. TDa95/00328</strain>
    </source>
</reference>
<sequence>MSSIFSTETLDLFSAFSSISSRLHSMASPYLLLLLLIPVLPLIFLLVLAFLVRPRPAKVPVKGRHVFITGGSSGIGLAMALQAASEGARVSILARNQAKLEEARDTIRLATGKEVTILSADVRDAESVARAIEEAGPIDILIANQGVFIPQELELQDLKEIRFQVEVNLMGTIHLIKAALPGMRQNTRKTGLPASIAIISSQAGQVGVYGYTAYSASKFALRGLAEALQHEVVSDKIHVSLVFPPDTETPGLAEEHKRRPELTNLIVAASGGMKADAVAKKALDGIKSGTFIVSCNFEGVMLAIATAGLSPQSSYLTAFVEVFGAGFMRFVGLCFQWNWFTIIEKFNAKKNRS</sequence>
<keyword evidence="2" id="KW-1185">Reference proteome</keyword>
<dbReference type="EC" id="1.1.1.102" evidence="1"/>
<organism evidence="1 2">
    <name type="scientific">Dioscorea alata</name>
    <name type="common">Purple yam</name>
    <dbReference type="NCBI Taxonomy" id="55571"/>
    <lineage>
        <taxon>Eukaryota</taxon>
        <taxon>Viridiplantae</taxon>
        <taxon>Streptophyta</taxon>
        <taxon>Embryophyta</taxon>
        <taxon>Tracheophyta</taxon>
        <taxon>Spermatophyta</taxon>
        <taxon>Magnoliopsida</taxon>
        <taxon>Liliopsida</taxon>
        <taxon>Dioscoreales</taxon>
        <taxon>Dioscoreaceae</taxon>
        <taxon>Dioscorea</taxon>
    </lineage>
</organism>
<dbReference type="Proteomes" id="UP000827976">
    <property type="component" value="Chromosome 16"/>
</dbReference>
<proteinExistence type="predicted"/>
<keyword evidence="1" id="KW-0560">Oxidoreductase</keyword>
<comment type="caution">
    <text evidence="1">The sequence shown here is derived from an EMBL/GenBank/DDBJ whole genome shotgun (WGS) entry which is preliminary data.</text>
</comment>
<name>A0ACB7UFD4_DIOAL</name>
<accession>A0ACB7UFD4</accession>
<evidence type="ECO:0000313" key="1">
    <source>
        <dbReference type="EMBL" id="KAH7658992.1"/>
    </source>
</evidence>
<protein>
    <submittedName>
        <fullName evidence="1">Short-chain dehydrogenase/reductase SDR protein</fullName>
        <ecNumber evidence="1">1.1.1.102</ecNumber>
    </submittedName>
</protein>
<evidence type="ECO:0000313" key="2">
    <source>
        <dbReference type="Proteomes" id="UP000827976"/>
    </source>
</evidence>
<dbReference type="EMBL" id="CM037026">
    <property type="protein sequence ID" value="KAH7658992.1"/>
    <property type="molecule type" value="Genomic_DNA"/>
</dbReference>